<organism evidence="1">
    <name type="scientific">Culex pipiens</name>
    <name type="common">House mosquito</name>
    <dbReference type="NCBI Taxonomy" id="7175"/>
    <lineage>
        <taxon>Eukaryota</taxon>
        <taxon>Metazoa</taxon>
        <taxon>Ecdysozoa</taxon>
        <taxon>Arthropoda</taxon>
        <taxon>Hexapoda</taxon>
        <taxon>Insecta</taxon>
        <taxon>Pterygota</taxon>
        <taxon>Neoptera</taxon>
        <taxon>Endopterygota</taxon>
        <taxon>Diptera</taxon>
        <taxon>Nematocera</taxon>
        <taxon>Culicoidea</taxon>
        <taxon>Culicidae</taxon>
        <taxon>Culicinae</taxon>
        <taxon>Culicini</taxon>
        <taxon>Culex</taxon>
        <taxon>Culex</taxon>
    </lineage>
</organism>
<protein>
    <submittedName>
        <fullName evidence="1">(northern house mosquito) hypothetical protein</fullName>
    </submittedName>
</protein>
<reference evidence="1" key="1">
    <citation type="submission" date="2021-05" db="EMBL/GenBank/DDBJ databases">
        <authorList>
            <person name="Alioto T."/>
            <person name="Alioto T."/>
            <person name="Gomez Garrido J."/>
        </authorList>
    </citation>
    <scope>NUCLEOTIDE SEQUENCE</scope>
</reference>
<proteinExistence type="predicted"/>
<sequence length="123" mass="13211">MPQAKISSAKLGDSSFRRGRLEAAQPIAKHRDPEIARVCLPPVVQICRRPERVAIAEAVDPEHDHGFKLDGFGALGRQRQYEMFAPVEPANSKGSTVAAVVRIPSPGGASFVSHAGSRRRCGA</sequence>
<name>A0A8D8CH39_CULPI</name>
<dbReference type="EMBL" id="HBUE01122223">
    <property type="protein sequence ID" value="CAG6492918.1"/>
    <property type="molecule type" value="Transcribed_RNA"/>
</dbReference>
<dbReference type="AlphaFoldDB" id="A0A8D8CH39"/>
<evidence type="ECO:0000313" key="1">
    <source>
        <dbReference type="EMBL" id="CAG6492918.1"/>
    </source>
</evidence>
<accession>A0A8D8CH39</accession>